<evidence type="ECO:0000256" key="15">
    <source>
        <dbReference type="ARBA" id="ARBA00023137"/>
    </source>
</evidence>
<protein>
    <recommendedName>
        <fullName evidence="5">non-specific protein-tyrosine kinase</fullName>
        <ecNumber evidence="5">2.7.10.2</ecNumber>
    </recommendedName>
</protein>
<comment type="caution">
    <text evidence="21">The sequence shown here is derived from an EMBL/GenBank/DDBJ whole genome shotgun (WGS) entry which is preliminary data.</text>
</comment>
<keyword evidence="13 18" id="KW-1133">Transmembrane helix</keyword>
<organism evidence="21 22">
    <name type="scientific">Terracoccus luteus</name>
    <dbReference type="NCBI Taxonomy" id="53356"/>
    <lineage>
        <taxon>Bacteria</taxon>
        <taxon>Bacillati</taxon>
        <taxon>Actinomycetota</taxon>
        <taxon>Actinomycetes</taxon>
        <taxon>Micrococcales</taxon>
        <taxon>Intrasporangiaceae</taxon>
        <taxon>Terracoccus</taxon>
    </lineage>
</organism>
<keyword evidence="14 18" id="KW-0472">Membrane</keyword>
<evidence type="ECO:0000256" key="13">
    <source>
        <dbReference type="ARBA" id="ARBA00022989"/>
    </source>
</evidence>
<dbReference type="EC" id="2.7.10.2" evidence="5"/>
<keyword evidence="22" id="KW-1185">Reference proteome</keyword>
<keyword evidence="10" id="KW-0547">Nucleotide-binding</keyword>
<dbReference type="RefSeq" id="WP_147431551.1">
    <property type="nucleotide sequence ID" value="NZ_RBXT01000001.1"/>
</dbReference>
<dbReference type="SUPFAM" id="SSF52540">
    <property type="entry name" value="P-loop containing nucleoside triphosphate hydrolases"/>
    <property type="match status" value="1"/>
</dbReference>
<evidence type="ECO:0000256" key="3">
    <source>
        <dbReference type="ARBA" id="ARBA00007316"/>
    </source>
</evidence>
<dbReference type="CDD" id="cd05387">
    <property type="entry name" value="BY-kinase"/>
    <property type="match status" value="1"/>
</dbReference>
<feature type="domain" description="Polysaccharide chain length determinant N-terminal" evidence="19">
    <location>
        <begin position="1"/>
        <end position="60"/>
    </location>
</feature>
<keyword evidence="7" id="KW-0997">Cell inner membrane</keyword>
<comment type="subcellular location">
    <subcellularLocation>
        <location evidence="1">Cell inner membrane</location>
        <topology evidence="1">Multi-pass membrane protein</topology>
    </subcellularLocation>
</comment>
<keyword evidence="9 18" id="KW-0812">Transmembrane</keyword>
<dbReference type="OrthoDB" id="9812433at2"/>
<dbReference type="Proteomes" id="UP000278440">
    <property type="component" value="Unassembled WGS sequence"/>
</dbReference>
<dbReference type="PANTHER" id="PTHR32309:SF13">
    <property type="entry name" value="FERRIC ENTEROBACTIN TRANSPORT PROTEIN FEPE"/>
    <property type="match status" value="1"/>
</dbReference>
<gene>
    <name evidence="21" type="ORF">DFJ68_1922</name>
</gene>
<sequence>MDLGQYVAALRKRWLLSLALMALGAVGAFGVARSTPPSYQATAKVFVSLSSADSPGELVQGSTYIKNVVESYAALANLPVVLDPIIEDLGLDTSAKSLSTSIAADSPLNTNIIDIQATSGDPQMASRLANAVARQLSTAVTELSPTNGTTRQGVTVNVVAPAAVPTFASAPRTKIMVLTGAGLGLALGMALSLALAFLDTRVRDPRDVESLQETAAVLGTIPMQPRRKHTPLATLVDPLSPRSEAYRRLQTNLSYIDASSPLQVIVVTSATLGEGKTSTAVNLAIALGETSRRVLLIDGDLRRPSVAASMGLEGAAGLTTVLIGRADVADVVQPMGRMHVDVLASGEVPPNPHQLVESDAMRRVVEQARQRYDVIVIDAPPVLPVSDAAVLSRLADAALVVVGCKRVRRSDVRDALRDLTAVGARIAGLVVTFAPESESTNQYYGDRPSRVSTITRRLRHRFRPDEDSSRAEVMRRLTRDGPEDSETSQTPSTRAEARQAAAKDAERKPGQLMANHGERPPRTGEPTDAGPVERPTAAHLEMAARTSSREHR</sequence>
<name>A0A495Y0I3_9MICO</name>
<feature type="transmembrane region" description="Helical" evidence="18">
    <location>
        <begin position="175"/>
        <end position="198"/>
    </location>
</feature>
<comment type="similarity">
    <text evidence="4">Belongs to the etk/wzc family.</text>
</comment>
<proteinExistence type="inferred from homology"/>
<evidence type="ECO:0000256" key="9">
    <source>
        <dbReference type="ARBA" id="ARBA00022692"/>
    </source>
</evidence>
<dbReference type="GO" id="GO:0005524">
    <property type="term" value="F:ATP binding"/>
    <property type="evidence" value="ECO:0007669"/>
    <property type="project" value="UniProtKB-KW"/>
</dbReference>
<reference evidence="21 22" key="1">
    <citation type="submission" date="2018-10" db="EMBL/GenBank/DDBJ databases">
        <title>Sequencing the genomes of 1000 actinobacteria strains.</title>
        <authorList>
            <person name="Klenk H.-P."/>
        </authorList>
    </citation>
    <scope>NUCLEOTIDE SEQUENCE [LARGE SCALE GENOMIC DNA]</scope>
    <source>
        <strain evidence="21 22">DSM 44267</strain>
    </source>
</reference>
<evidence type="ECO:0000256" key="6">
    <source>
        <dbReference type="ARBA" id="ARBA00022475"/>
    </source>
</evidence>
<keyword evidence="11" id="KW-0418">Kinase</keyword>
<accession>A0A495Y0I3</accession>
<evidence type="ECO:0000256" key="2">
    <source>
        <dbReference type="ARBA" id="ARBA00006683"/>
    </source>
</evidence>
<evidence type="ECO:0000256" key="16">
    <source>
        <dbReference type="ARBA" id="ARBA00051245"/>
    </source>
</evidence>
<evidence type="ECO:0000256" key="4">
    <source>
        <dbReference type="ARBA" id="ARBA00008883"/>
    </source>
</evidence>
<comment type="similarity">
    <text evidence="3">Belongs to the CpsD/CapB family.</text>
</comment>
<evidence type="ECO:0000256" key="12">
    <source>
        <dbReference type="ARBA" id="ARBA00022840"/>
    </source>
</evidence>
<keyword evidence="6" id="KW-1003">Cell membrane</keyword>
<dbReference type="Gene3D" id="3.40.50.300">
    <property type="entry name" value="P-loop containing nucleotide triphosphate hydrolases"/>
    <property type="match status" value="1"/>
</dbReference>
<dbReference type="InterPro" id="IPR027417">
    <property type="entry name" value="P-loop_NTPase"/>
</dbReference>
<evidence type="ECO:0000256" key="17">
    <source>
        <dbReference type="SAM" id="MobiDB-lite"/>
    </source>
</evidence>
<dbReference type="InterPro" id="IPR005702">
    <property type="entry name" value="Wzc-like_C"/>
</dbReference>
<evidence type="ECO:0000256" key="10">
    <source>
        <dbReference type="ARBA" id="ARBA00022741"/>
    </source>
</evidence>
<keyword evidence="12" id="KW-0067">ATP-binding</keyword>
<evidence type="ECO:0000256" key="7">
    <source>
        <dbReference type="ARBA" id="ARBA00022519"/>
    </source>
</evidence>
<keyword evidence="8" id="KW-0808">Transferase</keyword>
<feature type="compositionally biased region" description="Basic and acidic residues" evidence="17">
    <location>
        <begin position="463"/>
        <end position="482"/>
    </location>
</feature>
<dbReference type="InterPro" id="IPR025669">
    <property type="entry name" value="AAA_dom"/>
</dbReference>
<dbReference type="GO" id="GO:0004715">
    <property type="term" value="F:non-membrane spanning protein tyrosine kinase activity"/>
    <property type="evidence" value="ECO:0007669"/>
    <property type="project" value="UniProtKB-EC"/>
</dbReference>
<feature type="compositionally biased region" description="Basic and acidic residues" evidence="17">
    <location>
        <begin position="495"/>
        <end position="509"/>
    </location>
</feature>
<evidence type="ECO:0000313" key="22">
    <source>
        <dbReference type="Proteomes" id="UP000278440"/>
    </source>
</evidence>
<dbReference type="InterPro" id="IPR050445">
    <property type="entry name" value="Bact_polysacc_biosynth/exp"/>
</dbReference>
<evidence type="ECO:0000256" key="18">
    <source>
        <dbReference type="SAM" id="Phobius"/>
    </source>
</evidence>
<evidence type="ECO:0000256" key="11">
    <source>
        <dbReference type="ARBA" id="ARBA00022777"/>
    </source>
</evidence>
<dbReference type="InterPro" id="IPR003856">
    <property type="entry name" value="LPS_length_determ_N"/>
</dbReference>
<dbReference type="NCBIfam" id="TIGR01007">
    <property type="entry name" value="eps_fam"/>
    <property type="match status" value="1"/>
</dbReference>
<evidence type="ECO:0000256" key="5">
    <source>
        <dbReference type="ARBA" id="ARBA00011903"/>
    </source>
</evidence>
<evidence type="ECO:0000256" key="1">
    <source>
        <dbReference type="ARBA" id="ARBA00004429"/>
    </source>
</evidence>
<feature type="domain" description="AAA" evidence="20">
    <location>
        <begin position="263"/>
        <end position="407"/>
    </location>
</feature>
<evidence type="ECO:0000259" key="20">
    <source>
        <dbReference type="Pfam" id="PF13614"/>
    </source>
</evidence>
<dbReference type="Pfam" id="PF13614">
    <property type="entry name" value="AAA_31"/>
    <property type="match status" value="1"/>
</dbReference>
<dbReference type="EMBL" id="RBXT01000001">
    <property type="protein sequence ID" value="RKT78476.1"/>
    <property type="molecule type" value="Genomic_DNA"/>
</dbReference>
<comment type="similarity">
    <text evidence="2">Belongs to the CpsC/CapA family.</text>
</comment>
<comment type="catalytic activity">
    <reaction evidence="16">
        <text>L-tyrosyl-[protein] + ATP = O-phospho-L-tyrosyl-[protein] + ADP + H(+)</text>
        <dbReference type="Rhea" id="RHEA:10596"/>
        <dbReference type="Rhea" id="RHEA-COMP:10136"/>
        <dbReference type="Rhea" id="RHEA-COMP:20101"/>
        <dbReference type="ChEBI" id="CHEBI:15378"/>
        <dbReference type="ChEBI" id="CHEBI:30616"/>
        <dbReference type="ChEBI" id="CHEBI:46858"/>
        <dbReference type="ChEBI" id="CHEBI:61978"/>
        <dbReference type="ChEBI" id="CHEBI:456216"/>
        <dbReference type="EC" id="2.7.10.2"/>
    </reaction>
</comment>
<feature type="region of interest" description="Disordered" evidence="17">
    <location>
        <begin position="459"/>
        <end position="552"/>
    </location>
</feature>
<evidence type="ECO:0000256" key="14">
    <source>
        <dbReference type="ARBA" id="ARBA00023136"/>
    </source>
</evidence>
<evidence type="ECO:0000313" key="21">
    <source>
        <dbReference type="EMBL" id="RKT78476.1"/>
    </source>
</evidence>
<dbReference type="AlphaFoldDB" id="A0A495Y0I3"/>
<evidence type="ECO:0000256" key="8">
    <source>
        <dbReference type="ARBA" id="ARBA00022679"/>
    </source>
</evidence>
<dbReference type="Pfam" id="PF02706">
    <property type="entry name" value="Wzz"/>
    <property type="match status" value="1"/>
</dbReference>
<dbReference type="PANTHER" id="PTHR32309">
    <property type="entry name" value="TYROSINE-PROTEIN KINASE"/>
    <property type="match status" value="1"/>
</dbReference>
<evidence type="ECO:0000259" key="19">
    <source>
        <dbReference type="Pfam" id="PF02706"/>
    </source>
</evidence>
<keyword evidence="15" id="KW-0829">Tyrosine-protein kinase</keyword>
<dbReference type="GO" id="GO:0005886">
    <property type="term" value="C:plasma membrane"/>
    <property type="evidence" value="ECO:0007669"/>
    <property type="project" value="UniProtKB-SubCell"/>
</dbReference>